<dbReference type="EMBL" id="AEWJ01000022">
    <property type="protein sequence ID" value="EGD60373.1"/>
    <property type="molecule type" value="Genomic_DNA"/>
</dbReference>
<sequence>MALVPFDIARIDALLAAVDAGVDITALDSALARLVPQVGRRHCDADDVLEEPFRSHPALDLHLLDASAHCIRVTDSPEQATALLIARKARDARA</sequence>
<keyword evidence="2" id="KW-1185">Reference proteome</keyword>
<dbReference type="AlphaFoldDB" id="F1Z4T9"/>
<dbReference type="Proteomes" id="UP000004728">
    <property type="component" value="Unassembled WGS sequence"/>
</dbReference>
<evidence type="ECO:0000313" key="1">
    <source>
        <dbReference type="EMBL" id="EGD60373.1"/>
    </source>
</evidence>
<comment type="caution">
    <text evidence="1">The sequence shown here is derived from an EMBL/GenBank/DDBJ whole genome shotgun (WGS) entry which is preliminary data.</text>
</comment>
<accession>F1Z4T9</accession>
<dbReference type="RefSeq" id="WP_008065023.1">
    <property type="nucleotide sequence ID" value="NZ_AQWK01000016.1"/>
</dbReference>
<dbReference type="OrthoDB" id="7960540at2"/>
<name>F1Z4T9_9SPHN</name>
<protein>
    <submittedName>
        <fullName evidence="1">Uncharacterized protein</fullName>
    </submittedName>
</protein>
<dbReference type="InParanoid" id="F1Z4T9"/>
<gene>
    <name evidence="1" type="ORF">Y88_0021</name>
</gene>
<proteinExistence type="predicted"/>
<evidence type="ECO:0000313" key="2">
    <source>
        <dbReference type="Proteomes" id="UP000004728"/>
    </source>
</evidence>
<organism evidence="1 2">
    <name type="scientific">Novosphingobium nitrogenifigens DSM 19370</name>
    <dbReference type="NCBI Taxonomy" id="983920"/>
    <lineage>
        <taxon>Bacteria</taxon>
        <taxon>Pseudomonadati</taxon>
        <taxon>Pseudomonadota</taxon>
        <taxon>Alphaproteobacteria</taxon>
        <taxon>Sphingomonadales</taxon>
        <taxon>Sphingomonadaceae</taxon>
        <taxon>Novosphingobium</taxon>
    </lineage>
</organism>
<reference evidence="1 2" key="1">
    <citation type="journal article" date="2012" name="J. Bacteriol.">
        <title>Draft Genome Sequence of Novosphingobium nitrogenifigens Y88T.</title>
        <authorList>
            <person name="Strabala T.J."/>
            <person name="Macdonald L."/>
            <person name="Liu V."/>
            <person name="Smit A.M."/>
        </authorList>
    </citation>
    <scope>NUCLEOTIDE SEQUENCE [LARGE SCALE GENOMIC DNA]</scope>
    <source>
        <strain evidence="1 2">DSM 19370</strain>
    </source>
</reference>
<dbReference type="STRING" id="983920.Y88_0021"/>
<dbReference type="HOGENOM" id="CLU_184991_0_0_5"/>